<accession>A0A1U7PRD9</accession>
<dbReference type="Proteomes" id="UP000187550">
    <property type="component" value="Unassembled WGS sequence"/>
</dbReference>
<feature type="coiled-coil region" evidence="1">
    <location>
        <begin position="40"/>
        <end position="109"/>
    </location>
</feature>
<keyword evidence="3" id="KW-1185">Reference proteome</keyword>
<evidence type="ECO:0000256" key="1">
    <source>
        <dbReference type="SAM" id="Coils"/>
    </source>
</evidence>
<name>A0A1U7PRD9_9BACI</name>
<dbReference type="EMBL" id="FTPL01000003">
    <property type="protein sequence ID" value="SIT87226.1"/>
    <property type="molecule type" value="Genomic_DNA"/>
</dbReference>
<evidence type="ECO:0000313" key="3">
    <source>
        <dbReference type="Proteomes" id="UP000187550"/>
    </source>
</evidence>
<organism evidence="2 3">
    <name type="scientific">Edaphobacillus lindanitolerans</name>
    <dbReference type="NCBI Taxonomy" id="550447"/>
    <lineage>
        <taxon>Bacteria</taxon>
        <taxon>Bacillati</taxon>
        <taxon>Bacillota</taxon>
        <taxon>Bacilli</taxon>
        <taxon>Bacillales</taxon>
        <taxon>Bacillaceae</taxon>
        <taxon>Edaphobacillus</taxon>
    </lineage>
</organism>
<dbReference type="STRING" id="550447.SAMN05428946_2031"/>
<evidence type="ECO:0000313" key="2">
    <source>
        <dbReference type="EMBL" id="SIT87226.1"/>
    </source>
</evidence>
<gene>
    <name evidence="2" type="ORF">SAMN05428946_2031</name>
</gene>
<protein>
    <submittedName>
        <fullName evidence="2">Lantibiotic dehydratase, C terminus</fullName>
    </submittedName>
</protein>
<reference evidence="3" key="1">
    <citation type="submission" date="2017-01" db="EMBL/GenBank/DDBJ databases">
        <authorList>
            <person name="Varghese N."/>
            <person name="Submissions S."/>
        </authorList>
    </citation>
    <scope>NUCLEOTIDE SEQUENCE [LARGE SCALE GENOMIC DNA]</scope>
    <source>
        <strain evidence="3">MNA4</strain>
    </source>
</reference>
<dbReference type="AlphaFoldDB" id="A0A1U7PRD9"/>
<sequence>MNVKPVKVEAEISLFPVAHVHSLPSPLIDGFTVSTTLDILQQISRRKAALAHAVKNAERSLGQYGLSLDQVEEEHGSLKQLSEEDKSSIETWKRRKEELKEAFARLNVIYRFEQERVDRKIVGTLELEPLKRKLALWHPDLFEKIGKGVPKNADSLRTFAEEALPHVLSSTISNTRSTANMRFTFKQEGDRVGTVKSETEILISGQVIQCWMNGMAGSSNLNSGFAFRASDGLLDNDGKPSVLMAGRGIEFIVPLRFIPDGHLKKGVARRKKEWVRSLGIAGEDGGFEQLIRTGVLLPVLPEQFASKRPLLGLSLVLRGNDHRHARRLRRLLHLLDATLQVMSETSSKGIVKQRDRAVRTANKISQLLGVPSASDNGSDLFKEETVISGPPVQLPEKIKKDIEGYTSELSLAVIRSAITKSLSTFFVEKFGEGSECRNILEFLVEYAGRPDKVNESIRIAHVNAERARKKERDVLSLNPSEQLPNGTIKFRIAASSAQSLERGDYKVLITDVGVGQGLASLEDNWRNTVCPEAEPLILSYGDDWRTEQGRSGRRLIWPTSRQRNGRLAKQLTLADLVLKHDEKTDSLQILSPEGHPVSVEYSGETPASQLPELVRIFLSISNPWVGIPKMASGKLLAGHSPRVTKGNVVMTAAEWRIPVHDVPVIKEDENDFYYFVRLHDWLVSSGIPKEVMYRTSDPCFPVESEKDRYIHFGIPHLIRRFCNEIKEANGKMLVLTEVFPERGAHMVGRSGHPCVTEFQVPVVWH</sequence>
<keyword evidence="1" id="KW-0175">Coiled coil</keyword>
<proteinExistence type="predicted"/>